<feature type="transmembrane region" description="Helical" evidence="6">
    <location>
        <begin position="91"/>
        <end position="112"/>
    </location>
</feature>
<dbReference type="PIRSF" id="PIRSF035875">
    <property type="entry name" value="RNase_BN"/>
    <property type="match status" value="1"/>
</dbReference>
<comment type="caution">
    <text evidence="7">The sequence shown here is derived from an EMBL/GenBank/DDBJ whole genome shotgun (WGS) entry which is preliminary data.</text>
</comment>
<keyword evidence="5 6" id="KW-0472">Membrane</keyword>
<evidence type="ECO:0000256" key="5">
    <source>
        <dbReference type="ARBA" id="ARBA00023136"/>
    </source>
</evidence>
<evidence type="ECO:0000256" key="3">
    <source>
        <dbReference type="ARBA" id="ARBA00022692"/>
    </source>
</evidence>
<proteinExistence type="predicted"/>
<dbReference type="EMBL" id="JBHUOM010000019">
    <property type="protein sequence ID" value="MFD2935576.1"/>
    <property type="molecule type" value="Genomic_DNA"/>
</dbReference>
<evidence type="ECO:0000256" key="2">
    <source>
        <dbReference type="ARBA" id="ARBA00022475"/>
    </source>
</evidence>
<feature type="transmembrane region" description="Helical" evidence="6">
    <location>
        <begin position="138"/>
        <end position="162"/>
    </location>
</feature>
<keyword evidence="3 6" id="KW-0812">Transmembrane</keyword>
<dbReference type="Pfam" id="PF03631">
    <property type="entry name" value="Virul_fac_BrkB"/>
    <property type="match status" value="1"/>
</dbReference>
<sequence length="305" mass="34034">MVPVFRLLKQAFTNLQANDPVRMAGATAFFAFFGLPPIVIILSSVLSQLFNDRYQRVSGQLFNELADLFGPKSANQLEDISHRLQFPKPSLLLTVLSFVLLLLASTTLFAILKNSLNQLWNIKSKPGRNFLHVLTDKLIALAIILGSGLLFSSSIALEQLMAQLGTELSFSSLTYHHSIANLGHHVVSIFIRMVWFAILFKFLPDVRISWRAVWLGAFFTSGLFKVGEGILNHLLINSQIGSMYGTSGAIILLLLFVFYASLIFYYGAAFTRQYSEWTHLSAEPTSHAIAYTITEIEPANDKNVE</sequence>
<dbReference type="Proteomes" id="UP001597512">
    <property type="component" value="Unassembled WGS sequence"/>
</dbReference>
<dbReference type="RefSeq" id="WP_381504561.1">
    <property type="nucleotide sequence ID" value="NZ_JBHUOM010000019.1"/>
</dbReference>
<feature type="transmembrane region" description="Helical" evidence="6">
    <location>
        <begin position="182"/>
        <end position="200"/>
    </location>
</feature>
<evidence type="ECO:0000256" key="1">
    <source>
        <dbReference type="ARBA" id="ARBA00004651"/>
    </source>
</evidence>
<feature type="transmembrane region" description="Helical" evidence="6">
    <location>
        <begin position="212"/>
        <end position="231"/>
    </location>
</feature>
<evidence type="ECO:0000313" key="8">
    <source>
        <dbReference type="Proteomes" id="UP001597512"/>
    </source>
</evidence>
<gene>
    <name evidence="7" type="ORF">ACFS25_17470</name>
</gene>
<reference evidence="8" key="1">
    <citation type="journal article" date="2019" name="Int. J. Syst. Evol. Microbiol.">
        <title>The Global Catalogue of Microorganisms (GCM) 10K type strain sequencing project: providing services to taxonomists for standard genome sequencing and annotation.</title>
        <authorList>
            <consortium name="The Broad Institute Genomics Platform"/>
            <consortium name="The Broad Institute Genome Sequencing Center for Infectious Disease"/>
            <person name="Wu L."/>
            <person name="Ma J."/>
        </authorList>
    </citation>
    <scope>NUCLEOTIDE SEQUENCE [LARGE SCALE GENOMIC DNA]</scope>
    <source>
        <strain evidence="8">KCTC 52490</strain>
    </source>
</reference>
<comment type="subcellular location">
    <subcellularLocation>
        <location evidence="1">Cell membrane</location>
        <topology evidence="1">Multi-pass membrane protein</topology>
    </subcellularLocation>
</comment>
<name>A0ABW6AJS7_9BACT</name>
<evidence type="ECO:0000256" key="6">
    <source>
        <dbReference type="SAM" id="Phobius"/>
    </source>
</evidence>
<keyword evidence="2" id="KW-1003">Cell membrane</keyword>
<dbReference type="PANTHER" id="PTHR30213:SF1">
    <property type="entry name" value="INNER MEMBRANE PROTEIN YHJD"/>
    <property type="match status" value="1"/>
</dbReference>
<feature type="transmembrane region" description="Helical" evidence="6">
    <location>
        <begin position="243"/>
        <end position="266"/>
    </location>
</feature>
<dbReference type="InterPro" id="IPR017039">
    <property type="entry name" value="Virul_fac_BrkB"/>
</dbReference>
<accession>A0ABW6AJS7</accession>
<evidence type="ECO:0000313" key="7">
    <source>
        <dbReference type="EMBL" id="MFD2935576.1"/>
    </source>
</evidence>
<keyword evidence="8" id="KW-1185">Reference proteome</keyword>
<dbReference type="PANTHER" id="PTHR30213">
    <property type="entry name" value="INNER MEMBRANE PROTEIN YHJD"/>
    <property type="match status" value="1"/>
</dbReference>
<protein>
    <submittedName>
        <fullName evidence="7">YihY/virulence factor BrkB family protein</fullName>
    </submittedName>
</protein>
<keyword evidence="4 6" id="KW-1133">Transmembrane helix</keyword>
<organism evidence="7 8">
    <name type="scientific">Spirosoma flavum</name>
    <dbReference type="NCBI Taxonomy" id="2048557"/>
    <lineage>
        <taxon>Bacteria</taxon>
        <taxon>Pseudomonadati</taxon>
        <taxon>Bacteroidota</taxon>
        <taxon>Cytophagia</taxon>
        <taxon>Cytophagales</taxon>
        <taxon>Cytophagaceae</taxon>
        <taxon>Spirosoma</taxon>
    </lineage>
</organism>
<evidence type="ECO:0000256" key="4">
    <source>
        <dbReference type="ARBA" id="ARBA00022989"/>
    </source>
</evidence>
<feature type="transmembrane region" description="Helical" evidence="6">
    <location>
        <begin position="21"/>
        <end position="46"/>
    </location>
</feature>